<protein>
    <submittedName>
        <fullName evidence="1">Uncharacterized protein</fullName>
    </submittedName>
</protein>
<reference evidence="2" key="1">
    <citation type="journal article" date="2018" name="Gigascience">
        <title>Genome assembly of the Pink Ipe (Handroanthus impetiginosus, Bignoniaceae), a highly valued, ecologically keystone Neotropical timber forest tree.</title>
        <authorList>
            <person name="Silva-Junior O.B."/>
            <person name="Grattapaglia D."/>
            <person name="Novaes E."/>
            <person name="Collevatti R.G."/>
        </authorList>
    </citation>
    <scope>NUCLEOTIDE SEQUENCE [LARGE SCALE GENOMIC DNA]</scope>
    <source>
        <strain evidence="2">cv. UFG-1</strain>
    </source>
</reference>
<gene>
    <name evidence="1" type="ORF">CDL12_26663</name>
</gene>
<organism evidence="1 2">
    <name type="scientific">Handroanthus impetiginosus</name>
    <dbReference type="NCBI Taxonomy" id="429701"/>
    <lineage>
        <taxon>Eukaryota</taxon>
        <taxon>Viridiplantae</taxon>
        <taxon>Streptophyta</taxon>
        <taxon>Embryophyta</taxon>
        <taxon>Tracheophyta</taxon>
        <taxon>Spermatophyta</taxon>
        <taxon>Magnoliopsida</taxon>
        <taxon>eudicotyledons</taxon>
        <taxon>Gunneridae</taxon>
        <taxon>Pentapetalae</taxon>
        <taxon>asterids</taxon>
        <taxon>lamiids</taxon>
        <taxon>Lamiales</taxon>
        <taxon>Bignoniaceae</taxon>
        <taxon>Crescentiina</taxon>
        <taxon>Tabebuia alliance</taxon>
        <taxon>Handroanthus</taxon>
    </lineage>
</organism>
<dbReference type="OrthoDB" id="1536762at2759"/>
<evidence type="ECO:0000313" key="1">
    <source>
        <dbReference type="EMBL" id="PIN00831.1"/>
    </source>
</evidence>
<name>A0A2G9G6A1_9LAMI</name>
<proteinExistence type="predicted"/>
<evidence type="ECO:0000313" key="2">
    <source>
        <dbReference type="Proteomes" id="UP000231279"/>
    </source>
</evidence>
<comment type="caution">
    <text evidence="1">The sequence shown here is derived from an EMBL/GenBank/DDBJ whole genome shotgun (WGS) entry which is preliminary data.</text>
</comment>
<accession>A0A2G9G6A1</accession>
<dbReference type="Proteomes" id="UP000231279">
    <property type="component" value="Unassembled WGS sequence"/>
</dbReference>
<dbReference type="EMBL" id="NKXS01006737">
    <property type="protein sequence ID" value="PIN00831.1"/>
    <property type="molecule type" value="Genomic_DNA"/>
</dbReference>
<sequence>MAWLNMKRLLLHRKVWKEFKNKLPLKLPIPNRSKAINKLKNRTPKKLTWRSLSIQPKKFKNKSKPHKRPPYVFVDHLFIEPAISVVKESVNPPVVAAVAEEESHNKEKPCSSGNLKKIGDCDAQENVSSDEKMISADEMWESMVMASPQMQGINERAEEFIARVRAEMHQQEMLARRL</sequence>
<dbReference type="AlphaFoldDB" id="A0A2G9G6A1"/>
<keyword evidence="2" id="KW-1185">Reference proteome</keyword>